<dbReference type="EMBL" id="JADBEM010000001">
    <property type="protein sequence ID" value="MBE1608013.1"/>
    <property type="molecule type" value="Genomic_DNA"/>
</dbReference>
<keyword evidence="3" id="KW-1185">Reference proteome</keyword>
<accession>A0A927RLM9</accession>
<feature type="region of interest" description="Disordered" evidence="1">
    <location>
        <begin position="24"/>
        <end position="57"/>
    </location>
</feature>
<evidence type="ECO:0000313" key="3">
    <source>
        <dbReference type="Proteomes" id="UP000638648"/>
    </source>
</evidence>
<dbReference type="Proteomes" id="UP000638648">
    <property type="component" value="Unassembled WGS sequence"/>
</dbReference>
<protein>
    <submittedName>
        <fullName evidence="2">Uncharacterized protein</fullName>
    </submittedName>
</protein>
<dbReference type="AlphaFoldDB" id="A0A927RLM9"/>
<gene>
    <name evidence="2" type="ORF">HEB94_004861</name>
</gene>
<comment type="caution">
    <text evidence="2">The sequence shown here is derived from an EMBL/GenBank/DDBJ whole genome shotgun (WGS) entry which is preliminary data.</text>
</comment>
<sequence length="57" mass="5913">MPAQSVAVRPRHLTLVRARQLLGQGDNPALGNLRTGGKSGLRFDTGTATQDGGDPEG</sequence>
<evidence type="ECO:0000256" key="1">
    <source>
        <dbReference type="SAM" id="MobiDB-lite"/>
    </source>
</evidence>
<organism evidence="2 3">
    <name type="scientific">Actinopolymorpha pittospori</name>
    <dbReference type="NCBI Taxonomy" id="648752"/>
    <lineage>
        <taxon>Bacteria</taxon>
        <taxon>Bacillati</taxon>
        <taxon>Actinomycetota</taxon>
        <taxon>Actinomycetes</taxon>
        <taxon>Propionibacteriales</taxon>
        <taxon>Actinopolymorphaceae</taxon>
        <taxon>Actinopolymorpha</taxon>
    </lineage>
</organism>
<evidence type="ECO:0000313" key="2">
    <source>
        <dbReference type="EMBL" id="MBE1608013.1"/>
    </source>
</evidence>
<proteinExistence type="predicted"/>
<name>A0A927RLM9_9ACTN</name>
<reference evidence="2" key="1">
    <citation type="submission" date="2020-10" db="EMBL/GenBank/DDBJ databases">
        <title>Sequencing the genomes of 1000 actinobacteria strains.</title>
        <authorList>
            <person name="Klenk H.-P."/>
        </authorList>
    </citation>
    <scope>NUCLEOTIDE SEQUENCE</scope>
    <source>
        <strain evidence="2">DSM 45354</strain>
    </source>
</reference>